<feature type="transmembrane region" description="Helical" evidence="1">
    <location>
        <begin position="43"/>
        <end position="61"/>
    </location>
</feature>
<evidence type="ECO:0000313" key="2">
    <source>
        <dbReference type="EMBL" id="TLD41423.1"/>
    </source>
</evidence>
<reference evidence="2 3" key="1">
    <citation type="submission" date="2019-04" db="EMBL/GenBank/DDBJ databases">
        <title>Genome of a novel bacterium Candidatus Jettenia ecosi reconstructed from metagenome of an anammox bioreactor.</title>
        <authorList>
            <person name="Mardanov A.V."/>
            <person name="Beletsky A.V."/>
            <person name="Ravin N.V."/>
            <person name="Botchkova E.A."/>
            <person name="Litti Y.V."/>
            <person name="Nozhevnikova A.N."/>
        </authorList>
    </citation>
    <scope>NUCLEOTIDE SEQUENCE [LARGE SCALE GENOMIC DNA]</scope>
    <source>
        <strain evidence="2">J2</strain>
    </source>
</reference>
<accession>A0A533Q9Q6</accession>
<dbReference type="Proteomes" id="UP000319783">
    <property type="component" value="Unassembled WGS sequence"/>
</dbReference>
<sequence length="71" mass="7526">MNSMSIPRAIETPGANIHVPKYTVLAASGKRVFSASPANVAPAIWEIIYMIAVLGSILFVIQKDIVTAGLT</sequence>
<keyword evidence="1" id="KW-0472">Membrane</keyword>
<comment type="caution">
    <text evidence="2">The sequence shown here is derived from an EMBL/GenBank/DDBJ whole genome shotgun (WGS) entry which is preliminary data.</text>
</comment>
<keyword evidence="1" id="KW-1133">Transmembrane helix</keyword>
<organism evidence="2 3">
    <name type="scientific">Candidatus Jettenia ecosi</name>
    <dbReference type="NCBI Taxonomy" id="2494326"/>
    <lineage>
        <taxon>Bacteria</taxon>
        <taxon>Pseudomonadati</taxon>
        <taxon>Planctomycetota</taxon>
        <taxon>Candidatus Brocadiia</taxon>
        <taxon>Candidatus Brocadiales</taxon>
        <taxon>Candidatus Brocadiaceae</taxon>
        <taxon>Candidatus Jettenia</taxon>
    </lineage>
</organism>
<dbReference type="EMBL" id="SULG01000049">
    <property type="protein sequence ID" value="TLD41423.1"/>
    <property type="molecule type" value="Genomic_DNA"/>
</dbReference>
<evidence type="ECO:0000313" key="3">
    <source>
        <dbReference type="Proteomes" id="UP000319783"/>
    </source>
</evidence>
<dbReference type="AlphaFoldDB" id="A0A533Q9Q6"/>
<protein>
    <submittedName>
        <fullName evidence="2">Uncharacterized protein</fullName>
    </submittedName>
</protein>
<gene>
    <name evidence="2" type="ORF">JETT_2325</name>
</gene>
<proteinExistence type="predicted"/>
<evidence type="ECO:0000256" key="1">
    <source>
        <dbReference type="SAM" id="Phobius"/>
    </source>
</evidence>
<name>A0A533Q9Q6_9BACT</name>
<keyword evidence="1" id="KW-0812">Transmembrane</keyword>